<evidence type="ECO:0000256" key="2">
    <source>
        <dbReference type="ARBA" id="ARBA00012418"/>
    </source>
</evidence>
<evidence type="ECO:0000256" key="8">
    <source>
        <dbReference type="ARBA" id="ARBA00032524"/>
    </source>
</evidence>
<dbReference type="EMBL" id="VBOV01000034">
    <property type="protein sequence ID" value="TMQ61325.1"/>
    <property type="molecule type" value="Genomic_DNA"/>
</dbReference>
<evidence type="ECO:0000256" key="6">
    <source>
        <dbReference type="ARBA" id="ARBA00022695"/>
    </source>
</evidence>
<proteinExistence type="inferred from homology"/>
<name>A0A538SGL4_UNCEI</name>
<sequence length="330" mass="36495">MKWKNLQMPKNVEVDDKVSTNQYGKFSIEPLERGFGVTLGNALRRALLSSLPGAAVTAVKIDGVQHEFSTMTGIKEDVPEILLNLKGMRFKIHSEGPKTATFEARGAGGVKAGDLKADPDIELLNPEMHIATLNKDGEFRAEVEIGAGRGYVAAENQPTVDRPIGVVPVDSLFSPVTKVNFEVENTRIGQRIDYDKLTLEIWTDGSVLPSDALAYAAKILKDHFALFVHFEEEIVEEVEEEVDEEFLRIKTLLERSVEELELSVRSSNCLKAADIKTIGDLVTKSEGEMLKYRNFGRKSLKEIADILAGMGLHFGMDVSKYKLGEKIEAA</sequence>
<dbReference type="NCBIfam" id="TIGR02027">
    <property type="entry name" value="rpoA"/>
    <property type="match status" value="1"/>
</dbReference>
<comment type="domain">
    <text evidence="11">The N-terminal domain is essential for RNAP assembly and basal transcription, whereas the C-terminal domain is involved in interaction with transcriptional regulators and with upstream promoter elements.</text>
</comment>
<reference evidence="15 16" key="1">
    <citation type="journal article" date="2019" name="Nat. Microbiol.">
        <title>Mediterranean grassland soil C-N compound turnover is dependent on rainfall and depth, and is mediated by genomically divergent microorganisms.</title>
        <authorList>
            <person name="Diamond S."/>
            <person name="Andeer P.F."/>
            <person name="Li Z."/>
            <person name="Crits-Christoph A."/>
            <person name="Burstein D."/>
            <person name="Anantharaman K."/>
            <person name="Lane K.R."/>
            <person name="Thomas B.C."/>
            <person name="Pan C."/>
            <person name="Northen T.R."/>
            <person name="Banfield J.F."/>
        </authorList>
    </citation>
    <scope>NUCLEOTIDE SEQUENCE [LARGE SCALE GENOMIC DNA]</scope>
    <source>
        <strain evidence="13">WS_1</strain>
        <strain evidence="14">WS_5</strain>
    </source>
</reference>
<evidence type="ECO:0000313" key="16">
    <source>
        <dbReference type="Proteomes" id="UP000320913"/>
    </source>
</evidence>
<dbReference type="EMBL" id="VBOR01000033">
    <property type="protein sequence ID" value="TMQ50514.1"/>
    <property type="molecule type" value="Genomic_DNA"/>
</dbReference>
<dbReference type="SUPFAM" id="SSF56553">
    <property type="entry name" value="Insert subdomain of RNA polymerase alpha subunit"/>
    <property type="match status" value="1"/>
</dbReference>
<dbReference type="Pfam" id="PF01000">
    <property type="entry name" value="RNA_pol_A_bac"/>
    <property type="match status" value="1"/>
</dbReference>
<evidence type="ECO:0000259" key="12">
    <source>
        <dbReference type="SMART" id="SM00662"/>
    </source>
</evidence>
<keyword evidence="4 11" id="KW-0240">DNA-directed RNA polymerase</keyword>
<dbReference type="Pfam" id="PF03118">
    <property type="entry name" value="RNA_pol_A_CTD"/>
    <property type="match status" value="1"/>
</dbReference>
<evidence type="ECO:0000256" key="4">
    <source>
        <dbReference type="ARBA" id="ARBA00022478"/>
    </source>
</evidence>
<evidence type="ECO:0000256" key="5">
    <source>
        <dbReference type="ARBA" id="ARBA00022679"/>
    </source>
</evidence>
<comment type="similarity">
    <text evidence="1 11">Belongs to the RNA polymerase alpha chain family.</text>
</comment>
<dbReference type="GO" id="GO:0000428">
    <property type="term" value="C:DNA-directed RNA polymerase complex"/>
    <property type="evidence" value="ECO:0007669"/>
    <property type="project" value="UniProtKB-KW"/>
</dbReference>
<dbReference type="SUPFAM" id="SSF55257">
    <property type="entry name" value="RBP11-like subunits of RNA polymerase"/>
    <property type="match status" value="1"/>
</dbReference>
<evidence type="ECO:0000313" key="13">
    <source>
        <dbReference type="EMBL" id="TMQ50514.1"/>
    </source>
</evidence>
<comment type="caution">
    <text evidence="13">The sequence shown here is derived from an EMBL/GenBank/DDBJ whole genome shotgun (WGS) entry which is preliminary data.</text>
</comment>
<comment type="catalytic activity">
    <reaction evidence="10 11">
        <text>RNA(n) + a ribonucleoside 5'-triphosphate = RNA(n+1) + diphosphate</text>
        <dbReference type="Rhea" id="RHEA:21248"/>
        <dbReference type="Rhea" id="RHEA-COMP:14527"/>
        <dbReference type="Rhea" id="RHEA-COMP:17342"/>
        <dbReference type="ChEBI" id="CHEBI:33019"/>
        <dbReference type="ChEBI" id="CHEBI:61557"/>
        <dbReference type="ChEBI" id="CHEBI:140395"/>
        <dbReference type="EC" id="2.7.7.6"/>
    </reaction>
</comment>
<evidence type="ECO:0000256" key="10">
    <source>
        <dbReference type="ARBA" id="ARBA00048552"/>
    </source>
</evidence>
<feature type="region of interest" description="Alpha N-terminal domain (alpha-NTD)" evidence="11">
    <location>
        <begin position="1"/>
        <end position="231"/>
    </location>
</feature>
<dbReference type="NCBIfam" id="NF003519">
    <property type="entry name" value="PRK05182.2-5"/>
    <property type="match status" value="1"/>
</dbReference>
<dbReference type="Gene3D" id="3.30.1360.10">
    <property type="entry name" value="RNA polymerase, RBP11-like subunit"/>
    <property type="match status" value="1"/>
</dbReference>
<dbReference type="InterPro" id="IPR011773">
    <property type="entry name" value="DNA-dir_RpoA"/>
</dbReference>
<protein>
    <recommendedName>
        <fullName evidence="3 11">DNA-directed RNA polymerase subunit alpha</fullName>
        <shortName evidence="11">RNAP subunit alpha</shortName>
        <ecNumber evidence="2 11">2.7.7.6</ecNumber>
    </recommendedName>
    <alternativeName>
        <fullName evidence="9 11">RNA polymerase subunit alpha</fullName>
    </alternativeName>
    <alternativeName>
        <fullName evidence="8 11">Transcriptase subunit alpha</fullName>
    </alternativeName>
</protein>
<dbReference type="GO" id="GO:0006351">
    <property type="term" value="P:DNA-templated transcription"/>
    <property type="evidence" value="ECO:0007669"/>
    <property type="project" value="UniProtKB-UniRule"/>
</dbReference>
<dbReference type="InterPro" id="IPR011263">
    <property type="entry name" value="DNA-dir_RNA_pol_RpoA/D/Rpb3"/>
</dbReference>
<dbReference type="SUPFAM" id="SSF47789">
    <property type="entry name" value="C-terminal domain of RNA polymerase alpha subunit"/>
    <property type="match status" value="1"/>
</dbReference>
<comment type="function">
    <text evidence="11">DNA-dependent RNA polymerase catalyzes the transcription of DNA into RNA using the four ribonucleoside triphosphates as substrates.</text>
</comment>
<evidence type="ECO:0000313" key="14">
    <source>
        <dbReference type="EMBL" id="TMQ61325.1"/>
    </source>
</evidence>
<dbReference type="GO" id="GO:0005737">
    <property type="term" value="C:cytoplasm"/>
    <property type="evidence" value="ECO:0007669"/>
    <property type="project" value="UniProtKB-ARBA"/>
</dbReference>
<dbReference type="GO" id="GO:0003677">
    <property type="term" value="F:DNA binding"/>
    <property type="evidence" value="ECO:0007669"/>
    <property type="project" value="UniProtKB-UniRule"/>
</dbReference>
<evidence type="ECO:0000256" key="9">
    <source>
        <dbReference type="ARBA" id="ARBA00033070"/>
    </source>
</evidence>
<dbReference type="FunFam" id="2.170.120.12:FF:000001">
    <property type="entry name" value="DNA-directed RNA polymerase subunit alpha"/>
    <property type="match status" value="1"/>
</dbReference>
<dbReference type="CDD" id="cd06928">
    <property type="entry name" value="RNAP_alpha_NTD"/>
    <property type="match status" value="1"/>
</dbReference>
<organism evidence="13 15">
    <name type="scientific">Eiseniibacteriota bacterium</name>
    <dbReference type="NCBI Taxonomy" id="2212470"/>
    <lineage>
        <taxon>Bacteria</taxon>
        <taxon>Candidatus Eiseniibacteriota</taxon>
    </lineage>
</organism>
<dbReference type="Gene3D" id="1.10.150.20">
    <property type="entry name" value="5' to 3' exonuclease, C-terminal subdomain"/>
    <property type="match status" value="1"/>
</dbReference>
<dbReference type="InterPro" id="IPR036643">
    <property type="entry name" value="RNApol_insert_sf"/>
</dbReference>
<evidence type="ECO:0000313" key="15">
    <source>
        <dbReference type="Proteomes" id="UP000316292"/>
    </source>
</evidence>
<dbReference type="EC" id="2.7.7.6" evidence="2 11"/>
<evidence type="ECO:0000256" key="3">
    <source>
        <dbReference type="ARBA" id="ARBA00015972"/>
    </source>
</evidence>
<accession>A0A538SGL4</accession>
<dbReference type="GO" id="GO:0046983">
    <property type="term" value="F:protein dimerization activity"/>
    <property type="evidence" value="ECO:0007669"/>
    <property type="project" value="InterPro"/>
</dbReference>
<keyword evidence="7 11" id="KW-0804">Transcription</keyword>
<keyword evidence="6 11" id="KW-0548">Nucleotidyltransferase</keyword>
<evidence type="ECO:0000256" key="7">
    <source>
        <dbReference type="ARBA" id="ARBA00023163"/>
    </source>
</evidence>
<comment type="subunit">
    <text evidence="11">Homodimer. The RNAP catalytic core consists of 2 alpha, 1 beta, 1 beta' and 1 omega subunit. When a sigma factor is associated with the core the holoenzyme is formed, which can initiate transcription.</text>
</comment>
<evidence type="ECO:0000256" key="1">
    <source>
        <dbReference type="ARBA" id="ARBA00007123"/>
    </source>
</evidence>
<keyword evidence="5 11" id="KW-0808">Transferase</keyword>
<dbReference type="Pfam" id="PF01193">
    <property type="entry name" value="RNA_pol_L"/>
    <property type="match status" value="1"/>
</dbReference>
<dbReference type="NCBIfam" id="NF003513">
    <property type="entry name" value="PRK05182.1-2"/>
    <property type="match status" value="1"/>
</dbReference>
<feature type="region of interest" description="Alpha C-terminal domain (alpha-CTD)" evidence="11">
    <location>
        <begin position="249"/>
        <end position="330"/>
    </location>
</feature>
<dbReference type="InterPro" id="IPR011262">
    <property type="entry name" value="DNA-dir_RNA_pol_insert"/>
</dbReference>
<dbReference type="HAMAP" id="MF_00059">
    <property type="entry name" value="RNApol_bact_RpoA"/>
    <property type="match status" value="1"/>
</dbReference>
<evidence type="ECO:0000256" key="11">
    <source>
        <dbReference type="HAMAP-Rule" id="MF_00059"/>
    </source>
</evidence>
<feature type="domain" description="DNA-directed RNA polymerase RpoA/D/Rpb3-type" evidence="12">
    <location>
        <begin position="23"/>
        <end position="230"/>
    </location>
</feature>
<dbReference type="GO" id="GO:0003899">
    <property type="term" value="F:DNA-directed RNA polymerase activity"/>
    <property type="evidence" value="ECO:0007669"/>
    <property type="project" value="UniProtKB-UniRule"/>
</dbReference>
<dbReference type="Gene3D" id="2.170.120.12">
    <property type="entry name" value="DNA-directed RNA polymerase, insert domain"/>
    <property type="match status" value="1"/>
</dbReference>
<dbReference type="Proteomes" id="UP000320913">
    <property type="component" value="Unassembled WGS sequence"/>
</dbReference>
<dbReference type="Proteomes" id="UP000316292">
    <property type="component" value="Unassembled WGS sequence"/>
</dbReference>
<dbReference type="AlphaFoldDB" id="A0A538SGL4"/>
<dbReference type="SMART" id="SM00662">
    <property type="entry name" value="RPOLD"/>
    <property type="match status" value="1"/>
</dbReference>
<dbReference type="InterPro" id="IPR036603">
    <property type="entry name" value="RBP11-like"/>
</dbReference>
<dbReference type="InterPro" id="IPR011260">
    <property type="entry name" value="RNAP_asu_C"/>
</dbReference>
<gene>
    <name evidence="11" type="primary">rpoA</name>
    <name evidence="13" type="ORF">E6K71_02485</name>
    <name evidence="14" type="ORF">E6K75_01450</name>
</gene>